<dbReference type="PANTHER" id="PTHR43737:SF1">
    <property type="entry name" value="DUF1501 DOMAIN-CONTAINING PROTEIN"/>
    <property type="match status" value="1"/>
</dbReference>
<evidence type="ECO:0000313" key="3">
    <source>
        <dbReference type="Proteomes" id="UP000290218"/>
    </source>
</evidence>
<dbReference type="InterPro" id="IPR010869">
    <property type="entry name" value="DUF1501"/>
</dbReference>
<dbReference type="PANTHER" id="PTHR43737">
    <property type="entry name" value="BLL7424 PROTEIN"/>
    <property type="match status" value="1"/>
</dbReference>
<dbReference type="RefSeq" id="WP_129049028.1">
    <property type="nucleotide sequence ID" value="NZ_SDHX01000002.1"/>
</dbReference>
<feature type="compositionally biased region" description="Pro residues" evidence="1">
    <location>
        <begin position="478"/>
        <end position="487"/>
    </location>
</feature>
<dbReference type="EMBL" id="SDHX01000002">
    <property type="protein sequence ID" value="RXK53423.1"/>
    <property type="molecule type" value="Genomic_DNA"/>
</dbReference>
<accession>A0A4Q1C540</accession>
<evidence type="ECO:0000313" key="2">
    <source>
        <dbReference type="EMBL" id="RXK53423.1"/>
    </source>
</evidence>
<feature type="compositionally biased region" description="Low complexity" evidence="1">
    <location>
        <begin position="467"/>
        <end position="477"/>
    </location>
</feature>
<dbReference type="InterPro" id="IPR006311">
    <property type="entry name" value="TAT_signal"/>
</dbReference>
<dbReference type="Pfam" id="PF07394">
    <property type="entry name" value="DUF1501"/>
    <property type="match status" value="1"/>
</dbReference>
<evidence type="ECO:0000256" key="1">
    <source>
        <dbReference type="SAM" id="MobiDB-lite"/>
    </source>
</evidence>
<sequence>MSSSSRPLTRREFIGQASCAGVGSTALMSTLITLRLANSLAAQSTGTGGDYRALVCLFLAGGNDSFNMLVPTTSGEYEAYAKVRGNLAIAKETLLSITPGNLGGRTLGIHPSMTEVRDLFTTGRLAFVSNVGSLVRPTTLADVKAGRNLPLSLYSHADQIKQWQTCIPDQRTAIGWGGRAADIIRSLNGPSLVSMNISLSGQNVFLTGQQAFTYSVGSSGATALSGYSPTATNNLTATRSKGVQNLVDQSYRNLLEQTYADSTRDAIDSYYDFSAAVGTSTLTTPIPTGNSLANNLAMIARIIAANGRLGARRQIFFVQLGGWDHHDEVVENQLTMLRTVSQAVGFFNAALNETGYADRVTLFTASDFGRTLTSNGNGSDHAWGGNHLVMGGAVGGGKVYGDAAAGHYPDLQNLAAIDTGQGRLIPGVSVDEYARDLLTWFGVTAGDMDYVLPAFSSRFGGRPSLGLFSSPATAPTTPSTPTPPTTPSTPSTPSAPSTPSSGGGGGGGAASPLFLGALGALALARLRQKRQERLNAEQAAKPQT</sequence>
<dbReference type="PROSITE" id="PS51318">
    <property type="entry name" value="TAT"/>
    <property type="match status" value="1"/>
</dbReference>
<reference evidence="2 3" key="1">
    <citation type="submission" date="2019-01" db="EMBL/GenBank/DDBJ databases">
        <title>Lacunisphaera sp. strain TWA-58.</title>
        <authorList>
            <person name="Chen W.-M."/>
        </authorList>
    </citation>
    <scope>NUCLEOTIDE SEQUENCE [LARGE SCALE GENOMIC DNA]</scope>
    <source>
        <strain evidence="2 3">TWA-58</strain>
    </source>
</reference>
<feature type="region of interest" description="Disordered" evidence="1">
    <location>
        <begin position="466"/>
        <end position="509"/>
    </location>
</feature>
<dbReference type="OrthoDB" id="9779968at2"/>
<dbReference type="AlphaFoldDB" id="A0A4Q1C540"/>
<name>A0A4Q1C540_9BACT</name>
<feature type="compositionally biased region" description="Low complexity" evidence="1">
    <location>
        <begin position="488"/>
        <end position="500"/>
    </location>
</feature>
<protein>
    <submittedName>
        <fullName evidence="2">DUF1501 domain-containing protein</fullName>
    </submittedName>
</protein>
<organism evidence="2 3">
    <name type="scientific">Oleiharenicola lentus</name>
    <dbReference type="NCBI Taxonomy" id="2508720"/>
    <lineage>
        <taxon>Bacteria</taxon>
        <taxon>Pseudomonadati</taxon>
        <taxon>Verrucomicrobiota</taxon>
        <taxon>Opitutia</taxon>
        <taxon>Opitutales</taxon>
        <taxon>Opitutaceae</taxon>
        <taxon>Oleiharenicola</taxon>
    </lineage>
</organism>
<dbReference type="Proteomes" id="UP000290218">
    <property type="component" value="Unassembled WGS sequence"/>
</dbReference>
<comment type="caution">
    <text evidence="2">The sequence shown here is derived from an EMBL/GenBank/DDBJ whole genome shotgun (WGS) entry which is preliminary data.</text>
</comment>
<proteinExistence type="predicted"/>
<keyword evidence="3" id="KW-1185">Reference proteome</keyword>
<gene>
    <name evidence="2" type="ORF">ESB00_17160</name>
</gene>